<comment type="subunit">
    <text evidence="9">V-ATPase is a heteromultimeric enzyme made up of two complexes: the ATP-hydrolytic V1 complex and the proton translocation V0 complex.</text>
</comment>
<dbReference type="GO" id="GO:0033179">
    <property type="term" value="C:proton-transporting V-type ATPase, V0 domain"/>
    <property type="evidence" value="ECO:0007669"/>
    <property type="project" value="UniProtKB-UniRule"/>
</dbReference>
<gene>
    <name evidence="10" type="ORF">Ocin01_03681</name>
</gene>
<keyword evidence="11" id="KW-1185">Reference proteome</keyword>
<keyword evidence="6 9" id="KW-1133">Transmembrane helix</keyword>
<keyword evidence="8 9" id="KW-0472">Membrane</keyword>
<dbReference type="AlphaFoldDB" id="A0A1D2NCM0"/>
<dbReference type="InterPro" id="IPR017385">
    <property type="entry name" value="ATPase_V0-cplx_e1/e2_su_met"/>
</dbReference>
<dbReference type="GO" id="GO:0012505">
    <property type="term" value="C:endomembrane system"/>
    <property type="evidence" value="ECO:0007669"/>
    <property type="project" value="UniProtKB-SubCell"/>
</dbReference>
<comment type="function">
    <text evidence="9">Subunit of the V0 complex of vacuolar(H+)-ATPase (V-ATPase), a multisubunit enzyme composed of a peripheral complex (V1) that hydrolyzes ATP and a membrane integral complex (V0) that translocates protons. V-ATPase is responsible for acidifying and maintaining the pH of intracellular compartments and in some cell types, is targeted to the plasma membrane, where it is responsible for acidifying the extracellular environment.</text>
</comment>
<comment type="caution">
    <text evidence="10">The sequence shown here is derived from an EMBL/GenBank/DDBJ whole genome shotgun (WGS) entry which is preliminary data.</text>
</comment>
<dbReference type="InterPro" id="IPR008389">
    <property type="entry name" value="ATPase_V0-cplx_e1/e2_su"/>
</dbReference>
<dbReference type="GO" id="GO:0046961">
    <property type="term" value="F:proton-transporting ATPase activity, rotational mechanism"/>
    <property type="evidence" value="ECO:0007669"/>
    <property type="project" value="InterPro"/>
</dbReference>
<evidence type="ECO:0000256" key="5">
    <source>
        <dbReference type="ARBA" id="ARBA00022781"/>
    </source>
</evidence>
<dbReference type="PANTHER" id="PTHR12263">
    <property type="entry name" value="VACUOLAR ATP SYNTHASE SUBUNIT H"/>
    <property type="match status" value="1"/>
</dbReference>
<proteinExistence type="inferred from homology"/>
<evidence type="ECO:0000256" key="8">
    <source>
        <dbReference type="ARBA" id="ARBA00023136"/>
    </source>
</evidence>
<feature type="transmembrane region" description="Helical" evidence="9">
    <location>
        <begin position="6"/>
        <end position="26"/>
    </location>
</feature>
<name>A0A1D2NCM0_ORCCI</name>
<dbReference type="OMA" id="CCIMLTA"/>
<keyword evidence="4 9" id="KW-0812">Transmembrane</keyword>
<dbReference type="EMBL" id="LJIJ01000090">
    <property type="protein sequence ID" value="ODN02992.1"/>
    <property type="molecule type" value="Genomic_DNA"/>
</dbReference>
<evidence type="ECO:0000256" key="7">
    <source>
        <dbReference type="ARBA" id="ARBA00023065"/>
    </source>
</evidence>
<evidence type="ECO:0000256" key="2">
    <source>
        <dbReference type="ARBA" id="ARBA00008328"/>
    </source>
</evidence>
<keyword evidence="7 9" id="KW-0406">Ion transport</keyword>
<evidence type="ECO:0000256" key="4">
    <source>
        <dbReference type="ARBA" id="ARBA00022692"/>
    </source>
</evidence>
<dbReference type="STRING" id="48709.A0A1D2NCM0"/>
<keyword evidence="5 9" id="KW-0375">Hydrogen ion transport</keyword>
<dbReference type="PIRSF" id="PIRSF038097">
    <property type="entry name" value="V-ATP_synth_e1/e2"/>
    <property type="match status" value="1"/>
</dbReference>
<comment type="similarity">
    <text evidence="2 9">Belongs to the V-ATPase e1/e2 subunit family.</text>
</comment>
<dbReference type="PANTHER" id="PTHR12263:SF0">
    <property type="entry name" value="V-TYPE PROTON ATPASE SUBUNIT"/>
    <property type="match status" value="1"/>
</dbReference>
<organism evidence="10 11">
    <name type="scientific">Orchesella cincta</name>
    <name type="common">Springtail</name>
    <name type="synonym">Podura cincta</name>
    <dbReference type="NCBI Taxonomy" id="48709"/>
    <lineage>
        <taxon>Eukaryota</taxon>
        <taxon>Metazoa</taxon>
        <taxon>Ecdysozoa</taxon>
        <taxon>Arthropoda</taxon>
        <taxon>Hexapoda</taxon>
        <taxon>Collembola</taxon>
        <taxon>Entomobryomorpha</taxon>
        <taxon>Entomobryoidea</taxon>
        <taxon>Orchesellidae</taxon>
        <taxon>Orchesellinae</taxon>
        <taxon>Orchesella</taxon>
    </lineage>
</organism>
<evidence type="ECO:0000313" key="11">
    <source>
        <dbReference type="Proteomes" id="UP000094527"/>
    </source>
</evidence>
<dbReference type="Proteomes" id="UP000094527">
    <property type="component" value="Unassembled WGS sequence"/>
</dbReference>
<reference evidence="10 11" key="1">
    <citation type="journal article" date="2016" name="Genome Biol. Evol.">
        <title>Gene Family Evolution Reflects Adaptation to Soil Environmental Stressors in the Genome of the Collembolan Orchesella cincta.</title>
        <authorList>
            <person name="Faddeeva-Vakhrusheva A."/>
            <person name="Derks M.F."/>
            <person name="Anvar S.Y."/>
            <person name="Agamennone V."/>
            <person name="Suring W."/>
            <person name="Smit S."/>
            <person name="van Straalen N.M."/>
            <person name="Roelofs D."/>
        </authorList>
    </citation>
    <scope>NUCLEOTIDE SEQUENCE [LARGE SCALE GENOMIC DNA]</scope>
    <source>
        <tissue evidence="10">Mixed pool</tissue>
    </source>
</reference>
<dbReference type="OrthoDB" id="1508846at2759"/>
<dbReference type="GO" id="GO:0033181">
    <property type="term" value="C:plasma membrane proton-transporting V-type ATPase complex"/>
    <property type="evidence" value="ECO:0007669"/>
    <property type="project" value="TreeGrafter"/>
</dbReference>
<accession>A0A1D2NCM0</accession>
<evidence type="ECO:0000313" key="10">
    <source>
        <dbReference type="EMBL" id="ODN02992.1"/>
    </source>
</evidence>
<keyword evidence="3 9" id="KW-0813">Transport</keyword>
<feature type="transmembrane region" description="Helical" evidence="9">
    <location>
        <begin position="33"/>
        <end position="51"/>
    </location>
</feature>
<sequence>MGASFVPLMIFTVIWGGVGIVLPFLVPKGPNRGVVQVVLMLTGATCWLFWLCCYMAQMNPLIGPIISWKTALVMQQEWGSGPQPAD</sequence>
<protein>
    <recommendedName>
        <fullName evidence="9">V-type proton ATPase subunit</fullName>
    </recommendedName>
</protein>
<comment type="subcellular location">
    <subcellularLocation>
        <location evidence="1">Endomembrane system</location>
        <topology evidence="1">Multi-pass membrane protein</topology>
    </subcellularLocation>
    <subcellularLocation>
        <location evidence="9">Membrane</location>
        <topology evidence="9">Multi-pass membrane protein</topology>
    </subcellularLocation>
</comment>
<evidence type="ECO:0000256" key="3">
    <source>
        <dbReference type="ARBA" id="ARBA00022448"/>
    </source>
</evidence>
<evidence type="ECO:0000256" key="1">
    <source>
        <dbReference type="ARBA" id="ARBA00004127"/>
    </source>
</evidence>
<evidence type="ECO:0000256" key="6">
    <source>
        <dbReference type="ARBA" id="ARBA00022989"/>
    </source>
</evidence>
<evidence type="ECO:0000256" key="9">
    <source>
        <dbReference type="PIRNR" id="PIRNR038097"/>
    </source>
</evidence>
<dbReference type="Pfam" id="PF05493">
    <property type="entry name" value="ATP_synt_H"/>
    <property type="match status" value="1"/>
</dbReference>